<evidence type="ECO:0000256" key="2">
    <source>
        <dbReference type="ARBA" id="ARBA00022614"/>
    </source>
</evidence>
<gene>
    <name evidence="5" type="ORF">BQ4739_LOCUS2060</name>
</gene>
<name>A0A383VB07_TETOB</name>
<dbReference type="STRING" id="3088.A0A383VB07"/>
<dbReference type="EMBL" id="FNXT01000153">
    <property type="protein sequence ID" value="SZX61546.1"/>
    <property type="molecule type" value="Genomic_DNA"/>
</dbReference>
<evidence type="ECO:0000313" key="6">
    <source>
        <dbReference type="Proteomes" id="UP000256970"/>
    </source>
</evidence>
<protein>
    <submittedName>
        <fullName evidence="5">Uncharacterized protein</fullName>
    </submittedName>
</protein>
<dbReference type="Gene3D" id="3.80.10.10">
    <property type="entry name" value="Ribonuclease Inhibitor"/>
    <property type="match status" value="1"/>
</dbReference>
<reference evidence="5 6" key="1">
    <citation type="submission" date="2016-10" db="EMBL/GenBank/DDBJ databases">
        <authorList>
            <person name="Cai Z."/>
        </authorList>
    </citation>
    <scope>NUCLEOTIDE SEQUENCE [LARGE SCALE GENOMIC DNA]</scope>
</reference>
<keyword evidence="6" id="KW-1185">Reference proteome</keyword>
<organism evidence="5 6">
    <name type="scientific">Tetradesmus obliquus</name>
    <name type="common">Green alga</name>
    <name type="synonym">Acutodesmus obliquus</name>
    <dbReference type="NCBI Taxonomy" id="3088"/>
    <lineage>
        <taxon>Eukaryota</taxon>
        <taxon>Viridiplantae</taxon>
        <taxon>Chlorophyta</taxon>
        <taxon>core chlorophytes</taxon>
        <taxon>Chlorophyceae</taxon>
        <taxon>CS clade</taxon>
        <taxon>Sphaeropleales</taxon>
        <taxon>Scenedesmaceae</taxon>
        <taxon>Tetradesmus</taxon>
    </lineage>
</organism>
<evidence type="ECO:0000256" key="1">
    <source>
        <dbReference type="ARBA" id="ARBA00004430"/>
    </source>
</evidence>
<dbReference type="GO" id="GO:0005930">
    <property type="term" value="C:axoneme"/>
    <property type="evidence" value="ECO:0007669"/>
    <property type="project" value="UniProtKB-SubCell"/>
</dbReference>
<dbReference type="SUPFAM" id="SSF52047">
    <property type="entry name" value="RNI-like"/>
    <property type="match status" value="1"/>
</dbReference>
<keyword evidence="3" id="KW-0732">Signal</keyword>
<evidence type="ECO:0000313" key="5">
    <source>
        <dbReference type="EMBL" id="SZX61546.1"/>
    </source>
</evidence>
<evidence type="ECO:0000256" key="4">
    <source>
        <dbReference type="ARBA" id="ARBA00022737"/>
    </source>
</evidence>
<dbReference type="Proteomes" id="UP000256970">
    <property type="component" value="Unassembled WGS sequence"/>
</dbReference>
<proteinExistence type="predicted"/>
<comment type="subcellular location">
    <subcellularLocation>
        <location evidence="1">Cytoplasm</location>
        <location evidence="1">Cytoskeleton</location>
        <location evidence="1">Cilium axoneme</location>
    </subcellularLocation>
</comment>
<keyword evidence="2" id="KW-0433">Leucine-rich repeat</keyword>
<keyword evidence="4" id="KW-0677">Repeat</keyword>
<dbReference type="GO" id="GO:0016020">
    <property type="term" value="C:membrane"/>
    <property type="evidence" value="ECO:0007669"/>
    <property type="project" value="TreeGrafter"/>
</dbReference>
<dbReference type="AlphaFoldDB" id="A0A383VB07"/>
<dbReference type="InterPro" id="IPR052286">
    <property type="entry name" value="Wnt_signaling_inhibitor"/>
</dbReference>
<dbReference type="PANTHER" id="PTHR24364:SF18">
    <property type="entry name" value="LP06937P"/>
    <property type="match status" value="1"/>
</dbReference>
<sequence length="181" mass="19450">MQQWQVICNGIAASSSLTKLELDVVVYPEDQEHDGPVYVEVCAKLAGLTNLNALCMADSCLVPGDALALTALTGLTRLELKGTGAGVGDLAATAIASSCQQLRHLDLSSCELGSMVCLAVVRSLTQLTELQLEGNSGLTQQGLMLLTGLKQLRYLGVTKNLEVTHQVLQRFWRAVLQLPQW</sequence>
<dbReference type="InterPro" id="IPR032675">
    <property type="entry name" value="LRR_dom_sf"/>
</dbReference>
<dbReference type="PANTHER" id="PTHR24364">
    <property type="entry name" value="LP06937P"/>
    <property type="match status" value="1"/>
</dbReference>
<accession>A0A383VB07</accession>
<evidence type="ECO:0000256" key="3">
    <source>
        <dbReference type="ARBA" id="ARBA00022729"/>
    </source>
</evidence>